<keyword evidence="2" id="KW-1185">Reference proteome</keyword>
<protein>
    <recommendedName>
        <fullName evidence="3">NYN domain-containing protein</fullName>
    </recommendedName>
</protein>
<gene>
    <name evidence="1" type="ORF">GCM10022257_13240</name>
</gene>
<name>A0ABP8EAY8_9FLAO</name>
<sequence length="81" mass="9653">MEDKRRIGTVLVDAINIFYRHCGLVGLWYFNEKPFHDFCKYYNRYFFVSVVIFQNEILEEIIKATDKLSRLINGAIIAIFI</sequence>
<organism evidence="1 2">
    <name type="scientific">Hyunsoonleella aestuarii</name>
    <dbReference type="NCBI Taxonomy" id="912802"/>
    <lineage>
        <taxon>Bacteria</taxon>
        <taxon>Pseudomonadati</taxon>
        <taxon>Bacteroidota</taxon>
        <taxon>Flavobacteriia</taxon>
        <taxon>Flavobacteriales</taxon>
        <taxon>Flavobacteriaceae</taxon>
    </lineage>
</organism>
<evidence type="ECO:0000313" key="1">
    <source>
        <dbReference type="EMBL" id="GAA4269223.1"/>
    </source>
</evidence>
<evidence type="ECO:0008006" key="3">
    <source>
        <dbReference type="Google" id="ProtNLM"/>
    </source>
</evidence>
<proteinExistence type="predicted"/>
<reference evidence="2" key="1">
    <citation type="journal article" date="2019" name="Int. J. Syst. Evol. Microbiol.">
        <title>The Global Catalogue of Microorganisms (GCM) 10K type strain sequencing project: providing services to taxonomists for standard genome sequencing and annotation.</title>
        <authorList>
            <consortium name="The Broad Institute Genomics Platform"/>
            <consortium name="The Broad Institute Genome Sequencing Center for Infectious Disease"/>
            <person name="Wu L."/>
            <person name="Ma J."/>
        </authorList>
    </citation>
    <scope>NUCLEOTIDE SEQUENCE [LARGE SCALE GENOMIC DNA]</scope>
    <source>
        <strain evidence="2">JCM 17452</strain>
    </source>
</reference>
<accession>A0ABP8EAY8</accession>
<dbReference type="EMBL" id="BAABAV010000001">
    <property type="protein sequence ID" value="GAA4269223.1"/>
    <property type="molecule type" value="Genomic_DNA"/>
</dbReference>
<evidence type="ECO:0000313" key="2">
    <source>
        <dbReference type="Proteomes" id="UP001500027"/>
    </source>
</evidence>
<dbReference type="Proteomes" id="UP001500027">
    <property type="component" value="Unassembled WGS sequence"/>
</dbReference>
<comment type="caution">
    <text evidence="1">The sequence shown here is derived from an EMBL/GenBank/DDBJ whole genome shotgun (WGS) entry which is preliminary data.</text>
</comment>